<dbReference type="AlphaFoldDB" id="A3IHM5"/>
<organism evidence="2 3">
    <name type="scientific">Crocosphaera chwakensis CCY0110</name>
    <dbReference type="NCBI Taxonomy" id="391612"/>
    <lineage>
        <taxon>Bacteria</taxon>
        <taxon>Bacillati</taxon>
        <taxon>Cyanobacteriota</taxon>
        <taxon>Cyanophyceae</taxon>
        <taxon>Oscillatoriophycideae</taxon>
        <taxon>Chroococcales</taxon>
        <taxon>Aphanothecaceae</taxon>
        <taxon>Crocosphaera</taxon>
        <taxon>Crocosphaera chwakensis</taxon>
    </lineage>
</organism>
<dbReference type="EMBL" id="AAXW01000002">
    <property type="protein sequence ID" value="EAZ93307.1"/>
    <property type="molecule type" value="Genomic_DNA"/>
</dbReference>
<protein>
    <submittedName>
        <fullName evidence="2">Uncharacterized protein</fullName>
    </submittedName>
</protein>
<evidence type="ECO:0000256" key="1">
    <source>
        <dbReference type="SAM" id="MobiDB-lite"/>
    </source>
</evidence>
<feature type="region of interest" description="Disordered" evidence="1">
    <location>
        <begin position="1"/>
        <end position="20"/>
    </location>
</feature>
<keyword evidence="3" id="KW-1185">Reference proteome</keyword>
<name>A3IHM5_9CHRO</name>
<accession>A3IHM5</accession>
<gene>
    <name evidence="2" type="ORF">CY0110_15967</name>
</gene>
<comment type="caution">
    <text evidence="2">The sequence shown here is derived from an EMBL/GenBank/DDBJ whole genome shotgun (WGS) entry which is preliminary data.</text>
</comment>
<dbReference type="Proteomes" id="UP000003781">
    <property type="component" value="Unassembled WGS sequence"/>
</dbReference>
<reference evidence="2 3" key="1">
    <citation type="submission" date="2007-03" db="EMBL/GenBank/DDBJ databases">
        <authorList>
            <person name="Stal L."/>
            <person name="Ferriera S."/>
            <person name="Johnson J."/>
            <person name="Kravitz S."/>
            <person name="Beeson K."/>
            <person name="Sutton G."/>
            <person name="Rogers Y.-H."/>
            <person name="Friedman R."/>
            <person name="Frazier M."/>
            <person name="Venter J.C."/>
        </authorList>
    </citation>
    <scope>NUCLEOTIDE SEQUENCE [LARGE SCALE GENOMIC DNA]</scope>
    <source>
        <strain evidence="2 3">CCY0110</strain>
    </source>
</reference>
<sequence>MGRGSARKIGGRVKTRTAYP</sequence>
<proteinExistence type="predicted"/>
<evidence type="ECO:0000313" key="2">
    <source>
        <dbReference type="EMBL" id="EAZ93307.1"/>
    </source>
</evidence>
<evidence type="ECO:0000313" key="3">
    <source>
        <dbReference type="Proteomes" id="UP000003781"/>
    </source>
</evidence>